<evidence type="ECO:0000256" key="1">
    <source>
        <dbReference type="SAM" id="MobiDB-lite"/>
    </source>
</evidence>
<dbReference type="Proteomes" id="UP001054945">
    <property type="component" value="Unassembled WGS sequence"/>
</dbReference>
<organism evidence="2 3">
    <name type="scientific">Caerostris extrusa</name>
    <name type="common">Bark spider</name>
    <name type="synonym">Caerostris bankana</name>
    <dbReference type="NCBI Taxonomy" id="172846"/>
    <lineage>
        <taxon>Eukaryota</taxon>
        <taxon>Metazoa</taxon>
        <taxon>Ecdysozoa</taxon>
        <taxon>Arthropoda</taxon>
        <taxon>Chelicerata</taxon>
        <taxon>Arachnida</taxon>
        <taxon>Araneae</taxon>
        <taxon>Araneomorphae</taxon>
        <taxon>Entelegynae</taxon>
        <taxon>Araneoidea</taxon>
        <taxon>Araneidae</taxon>
        <taxon>Caerostris</taxon>
    </lineage>
</organism>
<evidence type="ECO:0000313" key="2">
    <source>
        <dbReference type="EMBL" id="GIY82099.1"/>
    </source>
</evidence>
<keyword evidence="3" id="KW-1185">Reference proteome</keyword>
<reference evidence="2 3" key="1">
    <citation type="submission" date="2021-06" db="EMBL/GenBank/DDBJ databases">
        <title>Caerostris extrusa draft genome.</title>
        <authorList>
            <person name="Kono N."/>
            <person name="Arakawa K."/>
        </authorList>
    </citation>
    <scope>NUCLEOTIDE SEQUENCE [LARGE SCALE GENOMIC DNA]</scope>
</reference>
<sequence length="116" mass="13115">MGKKKKKKKNIHEFFFCFKKRRKKQHIIGEGEKKKKKKKVTSPWIFLGNVAYTSFGGDGEGISSRGPGGLCHVQLQREIAQKLIGSEFSGLSAGDNPRSDIGGLPSLPWQRPFWRQ</sequence>
<protein>
    <submittedName>
        <fullName evidence="2">Uncharacterized protein</fullName>
    </submittedName>
</protein>
<feature type="region of interest" description="Disordered" evidence="1">
    <location>
        <begin position="90"/>
        <end position="116"/>
    </location>
</feature>
<accession>A0AAV4WJY6</accession>
<gene>
    <name evidence="2" type="ORF">CEXT_320541</name>
</gene>
<comment type="caution">
    <text evidence="2">The sequence shown here is derived from an EMBL/GenBank/DDBJ whole genome shotgun (WGS) entry which is preliminary data.</text>
</comment>
<name>A0AAV4WJY6_CAEEX</name>
<proteinExistence type="predicted"/>
<dbReference type="EMBL" id="BPLR01016209">
    <property type="protein sequence ID" value="GIY82099.1"/>
    <property type="molecule type" value="Genomic_DNA"/>
</dbReference>
<evidence type="ECO:0000313" key="3">
    <source>
        <dbReference type="Proteomes" id="UP001054945"/>
    </source>
</evidence>
<dbReference type="AlphaFoldDB" id="A0AAV4WJY6"/>